<sequence>MGRLFLEAETSKDADQRWIGPRKLHMYTTAWPFVEIELAPGAFLGPRAPELFRLLLY</sequence>
<gene>
    <name evidence="1" type="ORF">LEMA_uP059210.1</name>
</gene>
<dbReference type="VEuPathDB" id="FungiDB:LEMA_uP059210.1"/>
<keyword evidence="2" id="KW-1185">Reference proteome</keyword>
<reference evidence="2" key="1">
    <citation type="journal article" date="2011" name="Nat. Commun.">
        <title>Effector diversification within compartments of the Leptosphaeria maculans genome affected by Repeat-Induced Point mutations.</title>
        <authorList>
            <person name="Rouxel T."/>
            <person name="Grandaubert J."/>
            <person name="Hane J.K."/>
            <person name="Hoede C."/>
            <person name="van de Wouw A.P."/>
            <person name="Couloux A."/>
            <person name="Dominguez V."/>
            <person name="Anthouard V."/>
            <person name="Bally P."/>
            <person name="Bourras S."/>
            <person name="Cozijnsen A.J."/>
            <person name="Ciuffetti L.M."/>
            <person name="Degrave A."/>
            <person name="Dilmaghani A."/>
            <person name="Duret L."/>
            <person name="Fudal I."/>
            <person name="Goodwin S.B."/>
            <person name="Gout L."/>
            <person name="Glaser N."/>
            <person name="Linglin J."/>
            <person name="Kema G.H.J."/>
            <person name="Lapalu N."/>
            <person name="Lawrence C.B."/>
            <person name="May K."/>
            <person name="Meyer M."/>
            <person name="Ollivier B."/>
            <person name="Poulain J."/>
            <person name="Schoch C.L."/>
            <person name="Simon A."/>
            <person name="Spatafora J.W."/>
            <person name="Stachowiak A."/>
            <person name="Turgeon B.G."/>
            <person name="Tyler B.M."/>
            <person name="Vincent D."/>
            <person name="Weissenbach J."/>
            <person name="Amselem J."/>
            <person name="Quesneville H."/>
            <person name="Oliver R.P."/>
            <person name="Wincker P."/>
            <person name="Balesdent M.-H."/>
            <person name="Howlett B.J."/>
        </authorList>
    </citation>
    <scope>NUCLEOTIDE SEQUENCE [LARGE SCALE GENOMIC DNA]</scope>
    <source>
        <strain evidence="2">JN3 / isolate v23.1.3 / race Av1-4-5-6-7-8</strain>
    </source>
</reference>
<name>E4ZHQ4_LEPMJ</name>
<dbReference type="InParanoid" id="E4ZHQ4"/>
<dbReference type="HOGENOM" id="CLU_2996883_0_0_1"/>
<dbReference type="Proteomes" id="UP000002668">
    <property type="component" value="Genome"/>
</dbReference>
<accession>E4ZHQ4</accession>
<protein>
    <submittedName>
        <fullName evidence="1">Predicted protein</fullName>
    </submittedName>
</protein>
<evidence type="ECO:0000313" key="2">
    <source>
        <dbReference type="Proteomes" id="UP000002668"/>
    </source>
</evidence>
<dbReference type="AlphaFoldDB" id="E4ZHQ4"/>
<evidence type="ECO:0000313" key="1">
    <source>
        <dbReference type="EMBL" id="CBX90887.1"/>
    </source>
</evidence>
<proteinExistence type="predicted"/>
<dbReference type="EMBL" id="FP929065">
    <property type="protein sequence ID" value="CBX90887.1"/>
    <property type="molecule type" value="Genomic_DNA"/>
</dbReference>
<organism evidence="2">
    <name type="scientific">Leptosphaeria maculans (strain JN3 / isolate v23.1.3 / race Av1-4-5-6-7-8)</name>
    <name type="common">Blackleg fungus</name>
    <name type="synonym">Phoma lingam</name>
    <dbReference type="NCBI Taxonomy" id="985895"/>
    <lineage>
        <taxon>Eukaryota</taxon>
        <taxon>Fungi</taxon>
        <taxon>Dikarya</taxon>
        <taxon>Ascomycota</taxon>
        <taxon>Pezizomycotina</taxon>
        <taxon>Dothideomycetes</taxon>
        <taxon>Pleosporomycetidae</taxon>
        <taxon>Pleosporales</taxon>
        <taxon>Pleosporineae</taxon>
        <taxon>Leptosphaeriaceae</taxon>
        <taxon>Plenodomus</taxon>
        <taxon>Plenodomus lingam/Leptosphaeria maculans species complex</taxon>
    </lineage>
</organism>